<comment type="catalytic activity">
    <reaction evidence="10">
        <text>L-threonyl-[protein] + ATP = O-phospho-L-threonyl-[protein] + ADP + H(+)</text>
        <dbReference type="Rhea" id="RHEA:46608"/>
        <dbReference type="Rhea" id="RHEA-COMP:11060"/>
        <dbReference type="Rhea" id="RHEA-COMP:11605"/>
        <dbReference type="ChEBI" id="CHEBI:15378"/>
        <dbReference type="ChEBI" id="CHEBI:30013"/>
        <dbReference type="ChEBI" id="CHEBI:30616"/>
        <dbReference type="ChEBI" id="CHEBI:61977"/>
        <dbReference type="ChEBI" id="CHEBI:456216"/>
        <dbReference type="EC" id="2.7.11.1"/>
    </reaction>
</comment>
<dbReference type="PROSITE" id="PS51450">
    <property type="entry name" value="LRR"/>
    <property type="match status" value="8"/>
</dbReference>
<evidence type="ECO:0000256" key="5">
    <source>
        <dbReference type="ARBA" id="ARBA00022737"/>
    </source>
</evidence>
<evidence type="ECO:0000256" key="6">
    <source>
        <dbReference type="ARBA" id="ARBA00022741"/>
    </source>
</evidence>
<dbReference type="Pfam" id="PF08477">
    <property type="entry name" value="Roc"/>
    <property type="match status" value="1"/>
</dbReference>
<dbReference type="InterPro" id="IPR003591">
    <property type="entry name" value="Leu-rich_rpt_typical-subtyp"/>
</dbReference>
<evidence type="ECO:0000256" key="3">
    <source>
        <dbReference type="ARBA" id="ARBA00022614"/>
    </source>
</evidence>
<dbReference type="PRINTS" id="PR00019">
    <property type="entry name" value="LEURICHRPT"/>
</dbReference>
<dbReference type="EMBL" id="JADOER010000009">
    <property type="protein sequence ID" value="MBT9312741.1"/>
    <property type="molecule type" value="Genomic_DNA"/>
</dbReference>
<dbReference type="InterPro" id="IPR055414">
    <property type="entry name" value="LRR_R13L4/SHOC2-like"/>
</dbReference>
<dbReference type="InterPro" id="IPR032171">
    <property type="entry name" value="COR-A"/>
</dbReference>
<dbReference type="Gene3D" id="3.30.70.1390">
    <property type="entry name" value="ROC domain from the Parkinson's disease-associated leucine-rich repeat kinase 2"/>
    <property type="match status" value="1"/>
</dbReference>
<evidence type="ECO:0000313" key="13">
    <source>
        <dbReference type="EMBL" id="MBT9312741.1"/>
    </source>
</evidence>
<dbReference type="InterPro" id="IPR027417">
    <property type="entry name" value="P-loop_NTPase"/>
</dbReference>
<dbReference type="InterPro" id="IPR057263">
    <property type="entry name" value="COR-B"/>
</dbReference>
<dbReference type="Gene3D" id="3.80.10.10">
    <property type="entry name" value="Ribonuclease Inhibitor"/>
    <property type="match status" value="3"/>
</dbReference>
<dbReference type="EC" id="2.7.11.1" evidence="1"/>
<sequence>MESQKTEANRRIKEALDTKAINLDLSGLQLETFPVLITKRLFNLKQLNLSNNKLKIVPKVLGQLFNLRQLDLSNNQLDTLPVELGQLSNLIRLDLSNNQLITIPAELGQLFNLHQLDLSNNQLDILPVELGQLSNLIRLDIRNNPYLVSPSQKAFKKGPKEVLQGIELVKQRIEEASYTNILQLAFLDLNAIPPSAFKLTNLEEIDLRNNKLQTIPPEIGRLANLEKIDLRNNKLQTIPSEIGQLISLKELKLSANYLTDVPKELGLLKNIARIELRNNQLRTVPKELGQLTTLTWLDLSANRLTSVPKELGLLKNVDRIDLRLNKIITVPKELGQLKTLTSLYLSGNPNLQFPPPEIMEQGTQAVLAYMRAQKFHDKRQWISKLLVIGEGGVGKTSLLRALRGESFEVQQSSTHGIEINALKLKHPHEEDVFMTLNTWDFGGQEIYHATHQFFLTNRSLFLLAFNARLGYEQGKLIYWLKTIRANAPESPVILVATWSDERDADLPLSELKEQFPQIVSLYEISNKTGAGIDALKQTITNTAAELPLMGEVWPATWLTFATKIRQIKSKQATTEQFWSAMDKCNVSYEGQPILANWMHELGDILFFQDNPGLNNLVILKPQWVTEYISKVLSAEAVISNFGIFTRQCMNELWRQLLPGLREYFLELMEQFDLSYKIPDDPEDKSLVVERLDYEPPDFQGLWKQIKEEPNCKEITMKYQLSEILAGIPTWFIARQHRFTQNLHWRTGVLFGDGRSNPRHLGLLRVTRDTRTNADHVTLTVRGPMPHSFFGILREGFELTLKRYPGLQITRLIPCPDPLHEDCKHEFDYANLTKRLERTPPKETIDCEQCLETISVTRLLFGLHYTTQNAVIEKIDSLQKSMSQGFTELRELVQRDLIREIRTVQKQLESPCPSIFVLRPDDRKPWQKDLGCQRINLQLYCEHPGCLHPVKAGGLYPIDNPKQWLKVMTPHINRLFGILKYVTPVIGPWINLSAPIYSELIQNDLALTESLIDKLPEVKFDDEDRSFIDDERGDRPSKISGAALRMLHQFLKQKDPEQVWGGLTRTTTPEGDVLWLCKEHIKEIYPTS</sequence>
<dbReference type="Pfam" id="PF25497">
    <property type="entry name" value="COR-B"/>
    <property type="match status" value="1"/>
</dbReference>
<keyword evidence="7" id="KW-0418">Kinase</keyword>
<evidence type="ECO:0000256" key="11">
    <source>
        <dbReference type="ARBA" id="ARBA00048679"/>
    </source>
</evidence>
<keyword evidence="3" id="KW-0433">Leucine-rich repeat</keyword>
<dbReference type="SUPFAM" id="SSF52540">
    <property type="entry name" value="P-loop containing nucleoside triphosphate hydrolases"/>
    <property type="match status" value="1"/>
</dbReference>
<dbReference type="SMART" id="SM00369">
    <property type="entry name" value="LRR_TYP"/>
    <property type="match status" value="9"/>
</dbReference>
<dbReference type="PROSITE" id="PS51419">
    <property type="entry name" value="RAB"/>
    <property type="match status" value="1"/>
</dbReference>
<dbReference type="Gene3D" id="3.40.50.300">
    <property type="entry name" value="P-loop containing nucleotide triphosphate hydrolases"/>
    <property type="match status" value="1"/>
</dbReference>
<dbReference type="SMART" id="SM00364">
    <property type="entry name" value="LRR_BAC"/>
    <property type="match status" value="9"/>
</dbReference>
<keyword evidence="2" id="KW-0723">Serine/threonine-protein kinase</keyword>
<dbReference type="InterPro" id="IPR032675">
    <property type="entry name" value="LRR_dom_sf"/>
</dbReference>
<dbReference type="Pfam" id="PF23598">
    <property type="entry name" value="LRR_14"/>
    <property type="match status" value="1"/>
</dbReference>
<feature type="domain" description="Roc" evidence="12">
    <location>
        <begin position="376"/>
        <end position="546"/>
    </location>
</feature>
<dbReference type="Gene3D" id="3.30.310.200">
    <property type="match status" value="1"/>
</dbReference>
<dbReference type="SUPFAM" id="SSF52075">
    <property type="entry name" value="Outer arm dynein light chain 1"/>
    <property type="match status" value="1"/>
</dbReference>
<keyword evidence="14" id="KW-1185">Reference proteome</keyword>
<dbReference type="SUPFAM" id="SSF52058">
    <property type="entry name" value="L domain-like"/>
    <property type="match status" value="1"/>
</dbReference>
<dbReference type="Proteomes" id="UP001196661">
    <property type="component" value="Unassembled WGS sequence"/>
</dbReference>
<dbReference type="InterPro" id="IPR020859">
    <property type="entry name" value="ROC"/>
</dbReference>
<dbReference type="PANTHER" id="PTHR48051:SF1">
    <property type="entry name" value="RAS SUPPRESSOR PROTEIN 1"/>
    <property type="match status" value="1"/>
</dbReference>
<proteinExistence type="predicted"/>
<name>A0ABS5Y4L9_9CYAN</name>
<evidence type="ECO:0000256" key="10">
    <source>
        <dbReference type="ARBA" id="ARBA00047899"/>
    </source>
</evidence>
<keyword evidence="8" id="KW-0067">ATP-binding</keyword>
<gene>
    <name evidence="13" type="ORF">IXB28_11025</name>
</gene>
<dbReference type="RefSeq" id="WP_215618628.1">
    <property type="nucleotide sequence ID" value="NZ_JADOER010000009.1"/>
</dbReference>
<keyword evidence="5" id="KW-0677">Repeat</keyword>
<comment type="caution">
    <text evidence="13">The sequence shown here is derived from an EMBL/GenBank/DDBJ whole genome shotgun (WGS) entry which is preliminary data.</text>
</comment>
<comment type="catalytic activity">
    <reaction evidence="11">
        <text>L-seryl-[protein] + ATP = O-phospho-L-seryl-[protein] + ADP + H(+)</text>
        <dbReference type="Rhea" id="RHEA:17989"/>
        <dbReference type="Rhea" id="RHEA-COMP:9863"/>
        <dbReference type="Rhea" id="RHEA-COMP:11604"/>
        <dbReference type="ChEBI" id="CHEBI:15378"/>
        <dbReference type="ChEBI" id="CHEBI:29999"/>
        <dbReference type="ChEBI" id="CHEBI:30616"/>
        <dbReference type="ChEBI" id="CHEBI:83421"/>
        <dbReference type="ChEBI" id="CHEBI:456216"/>
        <dbReference type="EC" id="2.7.11.1"/>
    </reaction>
</comment>
<evidence type="ECO:0000256" key="7">
    <source>
        <dbReference type="ARBA" id="ARBA00022777"/>
    </source>
</evidence>
<evidence type="ECO:0000259" key="12">
    <source>
        <dbReference type="PROSITE" id="PS51424"/>
    </source>
</evidence>
<dbReference type="InterPro" id="IPR001611">
    <property type="entry name" value="Leu-rich_rpt"/>
</dbReference>
<reference evidence="13 14" key="1">
    <citation type="journal article" date="2021" name="Mar. Drugs">
        <title>Genome Reduction and Secondary Metabolism of the Marine Sponge-Associated Cyanobacterium Leptothoe.</title>
        <authorList>
            <person name="Konstantinou D."/>
            <person name="Popin R.V."/>
            <person name="Fewer D.P."/>
            <person name="Sivonen K."/>
            <person name="Gkelis S."/>
        </authorList>
    </citation>
    <scope>NUCLEOTIDE SEQUENCE [LARGE SCALE GENOMIC DNA]</scope>
    <source>
        <strain evidence="13 14">TAU-MAC 1615</strain>
    </source>
</reference>
<dbReference type="InterPro" id="IPR050216">
    <property type="entry name" value="LRR_domain-containing"/>
</dbReference>
<evidence type="ECO:0000256" key="9">
    <source>
        <dbReference type="ARBA" id="ARBA00023134"/>
    </source>
</evidence>
<dbReference type="InterPro" id="IPR036388">
    <property type="entry name" value="WH-like_DNA-bd_sf"/>
</dbReference>
<protein>
    <recommendedName>
        <fullName evidence="1">non-specific serine/threonine protein kinase</fullName>
        <ecNumber evidence="1">2.7.11.1</ecNumber>
    </recommendedName>
</protein>
<keyword evidence="6" id="KW-0547">Nucleotide-binding</keyword>
<dbReference type="Pfam" id="PF13855">
    <property type="entry name" value="LRR_8"/>
    <property type="match status" value="1"/>
</dbReference>
<dbReference type="PRINTS" id="PR00449">
    <property type="entry name" value="RASTRNSFRMNG"/>
</dbReference>
<dbReference type="Pfam" id="PF16095">
    <property type="entry name" value="COR-A"/>
    <property type="match status" value="1"/>
</dbReference>
<keyword evidence="9" id="KW-0342">GTP-binding</keyword>
<dbReference type="PANTHER" id="PTHR48051">
    <property type="match status" value="1"/>
</dbReference>
<evidence type="ECO:0000256" key="2">
    <source>
        <dbReference type="ARBA" id="ARBA00022527"/>
    </source>
</evidence>
<dbReference type="SMART" id="SM00175">
    <property type="entry name" value="RAB"/>
    <property type="match status" value="1"/>
</dbReference>
<keyword evidence="4" id="KW-0808">Transferase</keyword>
<organism evidence="13 14">
    <name type="scientific">Leptothoe kymatousa TAU-MAC 1615</name>
    <dbReference type="NCBI Taxonomy" id="2364775"/>
    <lineage>
        <taxon>Bacteria</taxon>
        <taxon>Bacillati</taxon>
        <taxon>Cyanobacteriota</taxon>
        <taxon>Cyanophyceae</taxon>
        <taxon>Nodosilineales</taxon>
        <taxon>Cymatolegaceae</taxon>
        <taxon>Leptothoe</taxon>
        <taxon>Leptothoe kymatousa</taxon>
    </lineage>
</organism>
<evidence type="ECO:0000256" key="4">
    <source>
        <dbReference type="ARBA" id="ARBA00022679"/>
    </source>
</evidence>
<accession>A0ABS5Y4L9</accession>
<dbReference type="PROSITE" id="PS51424">
    <property type="entry name" value="ROC"/>
    <property type="match status" value="1"/>
</dbReference>
<evidence type="ECO:0000256" key="8">
    <source>
        <dbReference type="ARBA" id="ARBA00022840"/>
    </source>
</evidence>
<evidence type="ECO:0000256" key="1">
    <source>
        <dbReference type="ARBA" id="ARBA00012513"/>
    </source>
</evidence>
<dbReference type="Gene3D" id="1.10.10.10">
    <property type="entry name" value="Winged helix-like DNA-binding domain superfamily/Winged helix DNA-binding domain"/>
    <property type="match status" value="1"/>
</dbReference>
<dbReference type="Pfam" id="PF00560">
    <property type="entry name" value="LRR_1"/>
    <property type="match status" value="1"/>
</dbReference>
<evidence type="ECO:0000313" key="14">
    <source>
        <dbReference type="Proteomes" id="UP001196661"/>
    </source>
</evidence>